<dbReference type="InterPro" id="IPR004401">
    <property type="entry name" value="YbaB/EbfC"/>
</dbReference>
<reference evidence="2 3" key="1">
    <citation type="submission" date="2020-01" db="EMBL/GenBank/DDBJ databases">
        <title>Kibdelosporangium persica a novel Actinomycetes from a hot desert in Iran.</title>
        <authorList>
            <person name="Safaei N."/>
            <person name="Zaburannyi N."/>
            <person name="Mueller R."/>
            <person name="Wink J."/>
        </authorList>
    </citation>
    <scope>NUCLEOTIDE SEQUENCE [LARGE SCALE GENOMIC DNA]</scope>
    <source>
        <strain evidence="2 3">4NS15</strain>
    </source>
</reference>
<dbReference type="InterPro" id="IPR036894">
    <property type="entry name" value="YbaB-like_sf"/>
</dbReference>
<sequence>MTEPPVDELVQQAEQRRKASEDLRRRVASIHAVARDPEGLVEATTTASGELKSLRLQPAALHRGVRWLSETIMATAHQAAEFARQRSLNQLALVLGDDATAQLEGAMGIAPARAAGWDVVGDRTPSATPASAPAPAPEEEDDDVFSFDPSSLRSDR</sequence>
<dbReference type="RefSeq" id="WP_173127227.1">
    <property type="nucleotide sequence ID" value="NZ_CBCSGW010000080.1"/>
</dbReference>
<organism evidence="2 3">
    <name type="scientific">Kibdelosporangium persicum</name>
    <dbReference type="NCBI Taxonomy" id="2698649"/>
    <lineage>
        <taxon>Bacteria</taxon>
        <taxon>Bacillati</taxon>
        <taxon>Actinomycetota</taxon>
        <taxon>Actinomycetes</taxon>
        <taxon>Pseudonocardiales</taxon>
        <taxon>Pseudonocardiaceae</taxon>
        <taxon>Kibdelosporangium</taxon>
    </lineage>
</organism>
<dbReference type="Gene3D" id="3.30.1310.10">
    <property type="entry name" value="Nucleoid-associated protein YbaB-like domain"/>
    <property type="match status" value="1"/>
</dbReference>
<feature type="region of interest" description="Disordered" evidence="1">
    <location>
        <begin position="119"/>
        <end position="156"/>
    </location>
</feature>
<evidence type="ECO:0000313" key="2">
    <source>
        <dbReference type="EMBL" id="NRN64684.1"/>
    </source>
</evidence>
<dbReference type="Proteomes" id="UP000763557">
    <property type="component" value="Unassembled WGS sequence"/>
</dbReference>
<evidence type="ECO:0000256" key="1">
    <source>
        <dbReference type="SAM" id="MobiDB-lite"/>
    </source>
</evidence>
<dbReference type="GO" id="GO:0003677">
    <property type="term" value="F:DNA binding"/>
    <property type="evidence" value="ECO:0007669"/>
    <property type="project" value="UniProtKB-KW"/>
</dbReference>
<feature type="compositionally biased region" description="Low complexity" evidence="1">
    <location>
        <begin position="124"/>
        <end position="133"/>
    </location>
</feature>
<dbReference type="Pfam" id="PF02575">
    <property type="entry name" value="YbaB_DNA_bd"/>
    <property type="match status" value="1"/>
</dbReference>
<accession>A0ABX2F069</accession>
<keyword evidence="2" id="KW-0238">DNA-binding</keyword>
<gene>
    <name evidence="2" type="ORF">GC106_18900</name>
</gene>
<proteinExistence type="predicted"/>
<keyword evidence="3" id="KW-1185">Reference proteome</keyword>
<evidence type="ECO:0000313" key="3">
    <source>
        <dbReference type="Proteomes" id="UP000763557"/>
    </source>
</evidence>
<comment type="caution">
    <text evidence="2">The sequence shown here is derived from an EMBL/GenBank/DDBJ whole genome shotgun (WGS) entry which is preliminary data.</text>
</comment>
<protein>
    <submittedName>
        <fullName evidence="2">YbaB/EbfC DNA-binding family protein</fullName>
    </submittedName>
</protein>
<dbReference type="SUPFAM" id="SSF82607">
    <property type="entry name" value="YbaB-like"/>
    <property type="match status" value="1"/>
</dbReference>
<dbReference type="EMBL" id="JAAATY010000004">
    <property type="protein sequence ID" value="NRN64684.1"/>
    <property type="molecule type" value="Genomic_DNA"/>
</dbReference>
<feature type="region of interest" description="Disordered" evidence="1">
    <location>
        <begin position="1"/>
        <end position="22"/>
    </location>
</feature>
<name>A0ABX2F069_9PSEU</name>